<dbReference type="Gene3D" id="3.40.630.30">
    <property type="match status" value="1"/>
</dbReference>
<dbReference type="AlphaFoldDB" id="A0A7D3VSZ6"/>
<reference evidence="2 3" key="1">
    <citation type="submission" date="2020-05" db="EMBL/GenBank/DDBJ databases">
        <title>Actinomadura verrucosospora NRRL-B18236 (PFL_A860) Genome sequencing and assembly.</title>
        <authorList>
            <person name="Samborskyy M."/>
        </authorList>
    </citation>
    <scope>NUCLEOTIDE SEQUENCE [LARGE SCALE GENOMIC DNA]</scope>
    <source>
        <strain evidence="2 3">NRRL:B18236</strain>
    </source>
</reference>
<organism evidence="2 3">
    <name type="scientific">Actinomadura verrucosospora</name>
    <dbReference type="NCBI Taxonomy" id="46165"/>
    <lineage>
        <taxon>Bacteria</taxon>
        <taxon>Bacillati</taxon>
        <taxon>Actinomycetota</taxon>
        <taxon>Actinomycetes</taxon>
        <taxon>Streptosporangiales</taxon>
        <taxon>Thermomonosporaceae</taxon>
        <taxon>Actinomadura</taxon>
    </lineage>
</organism>
<evidence type="ECO:0000313" key="3">
    <source>
        <dbReference type="Proteomes" id="UP000501240"/>
    </source>
</evidence>
<protein>
    <recommendedName>
        <fullName evidence="1">BioF2-like acetyltransferase domain-containing protein</fullName>
    </recommendedName>
</protein>
<dbReference type="Proteomes" id="UP000501240">
    <property type="component" value="Chromosome"/>
</dbReference>
<feature type="domain" description="BioF2-like acetyltransferase" evidence="1">
    <location>
        <begin position="186"/>
        <end position="322"/>
    </location>
</feature>
<dbReference type="EMBL" id="CP053892">
    <property type="protein sequence ID" value="QKG18651.1"/>
    <property type="molecule type" value="Genomic_DNA"/>
</dbReference>
<dbReference type="InterPro" id="IPR038740">
    <property type="entry name" value="BioF2-like_GNAT_dom"/>
</dbReference>
<proteinExistence type="predicted"/>
<gene>
    <name evidence="2" type="ORF">ACTIVE_0285</name>
</gene>
<dbReference type="SUPFAM" id="SSF55729">
    <property type="entry name" value="Acyl-CoA N-acyltransferases (Nat)"/>
    <property type="match status" value="1"/>
</dbReference>
<name>A0A7D3VSZ6_ACTVE</name>
<dbReference type="Pfam" id="PF13480">
    <property type="entry name" value="Acetyltransf_6"/>
    <property type="match status" value="1"/>
</dbReference>
<sequence>MSVRDDPGTAITTADDLADLGDAAGMLDRPSVGFYSSPAWLSACAELCSEPQRFLVARDGGRPVLTLPFTVPTDESNSGYRPTTHYPFRAEEPYLLLGPRRGYRSHWAAEPGPAGPAALQYAARLAAEHGRAWVYALYLTTATADLLAAGAEGAPPVVPSLSAAPDCFLPAPGGGMDDYLAGLAPRRRAELRAEHRRVLRVPGIGFRLGRLADDADALAPLLLESLARHGTQRTLDDVRFELDVLARHAGDLETLLVVEEHGRPVGFNLCYEWGGRLWGRHIAVVDRLRTSATPILLHLQFRWALERCYERGLDGVHLGPTNLATKLRRGARLEPLWHVGICKGREVLRPEGVRHQTEEVIRIIEAQCGGYAPAEDLAAMRAKALGFAVETAPTRTLR</sequence>
<dbReference type="InterPro" id="IPR016181">
    <property type="entry name" value="Acyl_CoA_acyltransferase"/>
</dbReference>
<accession>A0A7D3VSZ6</accession>
<evidence type="ECO:0000259" key="1">
    <source>
        <dbReference type="Pfam" id="PF13480"/>
    </source>
</evidence>
<keyword evidence="3" id="KW-1185">Reference proteome</keyword>
<evidence type="ECO:0000313" key="2">
    <source>
        <dbReference type="EMBL" id="QKG18651.1"/>
    </source>
</evidence>
<dbReference type="RefSeq" id="WP_173092025.1">
    <property type="nucleotide sequence ID" value="NZ_CP053892.1"/>
</dbReference>